<reference evidence="2" key="1">
    <citation type="journal article" date="2023" name="Mol. Phylogenet. Evol.">
        <title>Genome-scale phylogeny and comparative genomics of the fungal order Sordariales.</title>
        <authorList>
            <person name="Hensen N."/>
            <person name="Bonometti L."/>
            <person name="Westerberg I."/>
            <person name="Brannstrom I.O."/>
            <person name="Guillou S."/>
            <person name="Cros-Aarteil S."/>
            <person name="Calhoun S."/>
            <person name="Haridas S."/>
            <person name="Kuo A."/>
            <person name="Mondo S."/>
            <person name="Pangilinan J."/>
            <person name="Riley R."/>
            <person name="LaButti K."/>
            <person name="Andreopoulos B."/>
            <person name="Lipzen A."/>
            <person name="Chen C."/>
            <person name="Yan M."/>
            <person name="Daum C."/>
            <person name="Ng V."/>
            <person name="Clum A."/>
            <person name="Steindorff A."/>
            <person name="Ohm R.A."/>
            <person name="Martin F."/>
            <person name="Silar P."/>
            <person name="Natvig D.O."/>
            <person name="Lalanne C."/>
            <person name="Gautier V."/>
            <person name="Ament-Velasquez S.L."/>
            <person name="Kruys A."/>
            <person name="Hutchinson M.I."/>
            <person name="Powell A.J."/>
            <person name="Barry K."/>
            <person name="Miller A.N."/>
            <person name="Grigoriev I.V."/>
            <person name="Debuchy R."/>
            <person name="Gladieux P."/>
            <person name="Hiltunen Thoren M."/>
            <person name="Johannesson H."/>
        </authorList>
    </citation>
    <scope>NUCLEOTIDE SEQUENCE</scope>
    <source>
        <strain evidence="2">CBS 958.72</strain>
    </source>
</reference>
<organism evidence="2 3">
    <name type="scientific">Lasiosphaeria ovina</name>
    <dbReference type="NCBI Taxonomy" id="92902"/>
    <lineage>
        <taxon>Eukaryota</taxon>
        <taxon>Fungi</taxon>
        <taxon>Dikarya</taxon>
        <taxon>Ascomycota</taxon>
        <taxon>Pezizomycotina</taxon>
        <taxon>Sordariomycetes</taxon>
        <taxon>Sordariomycetidae</taxon>
        <taxon>Sordariales</taxon>
        <taxon>Lasiosphaeriaceae</taxon>
        <taxon>Lasiosphaeria</taxon>
    </lineage>
</organism>
<sequence>MTNHVFDIHSVRVHDVRRTPHQLDLERNGACFIKSKVSLEAEEASIIMTPAMELQEEFPDYVEIRLMDFQDNKASLSDRARSPSAGDSRSSESKRGTPLLHQLGFPGQRSAGMESVETSENYLPQWQSALEKCLEGHEPHDSGEIRETKTHAQCVRKFLDSLIRGDISSPRLREAALMILRYLMHYEAKNMGSGFSTSPVWAMLLVTTKLASEMSYSEAFSQIAVMIKRIGQKIELFSEYTISEDLKAKQTKEAALDIQIELAGFFSAAIRFFRHEGSFGASKCS</sequence>
<proteinExistence type="predicted"/>
<name>A0AAE0NNB4_9PEZI</name>
<feature type="region of interest" description="Disordered" evidence="1">
    <location>
        <begin position="75"/>
        <end position="105"/>
    </location>
</feature>
<accession>A0AAE0NNB4</accession>
<comment type="caution">
    <text evidence="2">The sequence shown here is derived from an EMBL/GenBank/DDBJ whole genome shotgun (WGS) entry which is preliminary data.</text>
</comment>
<protein>
    <submittedName>
        <fullName evidence="2">Uncharacterized protein</fullName>
    </submittedName>
</protein>
<dbReference type="Proteomes" id="UP001287356">
    <property type="component" value="Unassembled WGS sequence"/>
</dbReference>
<keyword evidence="3" id="KW-1185">Reference proteome</keyword>
<reference evidence="2" key="2">
    <citation type="submission" date="2023-06" db="EMBL/GenBank/DDBJ databases">
        <authorList>
            <consortium name="Lawrence Berkeley National Laboratory"/>
            <person name="Haridas S."/>
            <person name="Hensen N."/>
            <person name="Bonometti L."/>
            <person name="Westerberg I."/>
            <person name="Brannstrom I.O."/>
            <person name="Guillou S."/>
            <person name="Cros-Aarteil S."/>
            <person name="Calhoun S."/>
            <person name="Kuo A."/>
            <person name="Mondo S."/>
            <person name="Pangilinan J."/>
            <person name="Riley R."/>
            <person name="Labutti K."/>
            <person name="Andreopoulos B."/>
            <person name="Lipzen A."/>
            <person name="Chen C."/>
            <person name="Yanf M."/>
            <person name="Daum C."/>
            <person name="Ng V."/>
            <person name="Clum A."/>
            <person name="Steindorff A."/>
            <person name="Ohm R."/>
            <person name="Martin F."/>
            <person name="Silar P."/>
            <person name="Natvig D."/>
            <person name="Lalanne C."/>
            <person name="Gautier V."/>
            <person name="Ament-Velasquez S.L."/>
            <person name="Kruys A."/>
            <person name="Hutchinson M.I."/>
            <person name="Powell A.J."/>
            <person name="Barry K."/>
            <person name="Miller A.N."/>
            <person name="Grigoriev I.V."/>
            <person name="Debuchy R."/>
            <person name="Gladieux P."/>
            <person name="Thoren M.H."/>
            <person name="Johannesson H."/>
        </authorList>
    </citation>
    <scope>NUCLEOTIDE SEQUENCE</scope>
    <source>
        <strain evidence="2">CBS 958.72</strain>
    </source>
</reference>
<dbReference type="AlphaFoldDB" id="A0AAE0NNB4"/>
<gene>
    <name evidence="2" type="ORF">B0T24DRAFT_589174</name>
</gene>
<evidence type="ECO:0000313" key="2">
    <source>
        <dbReference type="EMBL" id="KAK3384635.1"/>
    </source>
</evidence>
<dbReference type="EMBL" id="JAULSN010000001">
    <property type="protein sequence ID" value="KAK3384635.1"/>
    <property type="molecule type" value="Genomic_DNA"/>
</dbReference>
<evidence type="ECO:0000256" key="1">
    <source>
        <dbReference type="SAM" id="MobiDB-lite"/>
    </source>
</evidence>
<evidence type="ECO:0000313" key="3">
    <source>
        <dbReference type="Proteomes" id="UP001287356"/>
    </source>
</evidence>